<comment type="caution">
    <text evidence="3">The sequence shown here is derived from an EMBL/GenBank/DDBJ whole genome shotgun (WGS) entry which is preliminary data.</text>
</comment>
<dbReference type="PROSITE" id="PS00615">
    <property type="entry name" value="C_TYPE_LECTIN_1"/>
    <property type="match status" value="1"/>
</dbReference>
<dbReference type="Gene3D" id="3.10.100.10">
    <property type="entry name" value="Mannose-Binding Protein A, subunit A"/>
    <property type="match status" value="1"/>
</dbReference>
<dbReference type="InterPro" id="IPR016187">
    <property type="entry name" value="CTDL_fold"/>
</dbReference>
<sequence>MVLCSVPSALRQQIRVQPSTCGVLLSISVRSLCLCSALAEASQRDVETEEEKSIIIICCIFPSLDWSLVSNHIRRRRSPNYYVAYKSPFCPLWLIVVTLAATVTADTNQQIDTLVADVAVLKRDLGAAKVEIGETKKILQSLKLDFGRTFAKQLTNRPECAAITVEWTKLANGKKYHFSTERLNWKQAKEFCKRNSMHLASPKTQQELTPLYQRAKGLYEKNIDWWVSASDVGGKAGEFKWHDGQILPKDSTLWNKERNQPDDFGAGKETCAHIAPYYKDKLMDSVCFTGSSHFICELPVYC</sequence>
<dbReference type="InterPro" id="IPR018378">
    <property type="entry name" value="C-type_lectin_CS"/>
</dbReference>
<protein>
    <recommendedName>
        <fullName evidence="2">C-type lectin domain-containing protein</fullName>
    </recommendedName>
</protein>
<evidence type="ECO:0000256" key="1">
    <source>
        <dbReference type="ARBA" id="ARBA00023157"/>
    </source>
</evidence>
<dbReference type="PROSITE" id="PS50041">
    <property type="entry name" value="C_TYPE_LECTIN_2"/>
    <property type="match status" value="1"/>
</dbReference>
<evidence type="ECO:0000313" key="4">
    <source>
        <dbReference type="Proteomes" id="UP000494165"/>
    </source>
</evidence>
<reference evidence="3 4" key="1">
    <citation type="submission" date="2020-04" db="EMBL/GenBank/DDBJ databases">
        <authorList>
            <person name="Alioto T."/>
            <person name="Alioto T."/>
            <person name="Gomez Garrido J."/>
        </authorList>
    </citation>
    <scope>NUCLEOTIDE SEQUENCE [LARGE SCALE GENOMIC DNA]</scope>
</reference>
<dbReference type="SMART" id="SM00034">
    <property type="entry name" value="CLECT"/>
    <property type="match status" value="1"/>
</dbReference>
<dbReference type="OrthoDB" id="6340082at2759"/>
<evidence type="ECO:0000313" key="3">
    <source>
        <dbReference type="EMBL" id="CAB3367884.1"/>
    </source>
</evidence>
<dbReference type="PANTHER" id="PTHR22803">
    <property type="entry name" value="MANNOSE, PHOSPHOLIPASE, LECTIN RECEPTOR RELATED"/>
    <property type="match status" value="1"/>
</dbReference>
<dbReference type="AlphaFoldDB" id="A0A8S1CRH3"/>
<dbReference type="InterPro" id="IPR001304">
    <property type="entry name" value="C-type_lectin-like"/>
</dbReference>
<keyword evidence="4" id="KW-1185">Reference proteome</keyword>
<gene>
    <name evidence="3" type="ORF">CLODIP_2_CD04082</name>
</gene>
<name>A0A8S1CRH3_9INSE</name>
<dbReference type="InterPro" id="IPR016186">
    <property type="entry name" value="C-type_lectin-like/link_sf"/>
</dbReference>
<dbReference type="Pfam" id="PF00059">
    <property type="entry name" value="Lectin_C"/>
    <property type="match status" value="1"/>
</dbReference>
<organism evidence="3 4">
    <name type="scientific">Cloeon dipterum</name>
    <dbReference type="NCBI Taxonomy" id="197152"/>
    <lineage>
        <taxon>Eukaryota</taxon>
        <taxon>Metazoa</taxon>
        <taxon>Ecdysozoa</taxon>
        <taxon>Arthropoda</taxon>
        <taxon>Hexapoda</taxon>
        <taxon>Insecta</taxon>
        <taxon>Pterygota</taxon>
        <taxon>Palaeoptera</taxon>
        <taxon>Ephemeroptera</taxon>
        <taxon>Pisciforma</taxon>
        <taxon>Baetidae</taxon>
        <taxon>Cloeon</taxon>
    </lineage>
</organism>
<proteinExistence type="predicted"/>
<feature type="domain" description="C-type lectin" evidence="2">
    <location>
        <begin position="171"/>
        <end position="287"/>
    </location>
</feature>
<dbReference type="SUPFAM" id="SSF56436">
    <property type="entry name" value="C-type lectin-like"/>
    <property type="match status" value="1"/>
</dbReference>
<accession>A0A8S1CRH3</accession>
<dbReference type="InterPro" id="IPR050111">
    <property type="entry name" value="C-type_lectin/snaclec_domain"/>
</dbReference>
<evidence type="ECO:0000259" key="2">
    <source>
        <dbReference type="PROSITE" id="PS50041"/>
    </source>
</evidence>
<dbReference type="EMBL" id="CADEPI010000034">
    <property type="protein sequence ID" value="CAB3367884.1"/>
    <property type="molecule type" value="Genomic_DNA"/>
</dbReference>
<dbReference type="Proteomes" id="UP000494165">
    <property type="component" value="Unassembled WGS sequence"/>
</dbReference>
<keyword evidence="1" id="KW-1015">Disulfide bond</keyword>